<dbReference type="EMBL" id="CAKMMF010000012">
    <property type="protein sequence ID" value="CAH1206201.1"/>
    <property type="molecule type" value="Genomic_DNA"/>
</dbReference>
<protein>
    <submittedName>
        <fullName evidence="1">Uncharacterized protein</fullName>
    </submittedName>
</protein>
<name>A0ABM9CAG3_9BACL</name>
<proteinExistence type="predicted"/>
<evidence type="ECO:0000313" key="2">
    <source>
        <dbReference type="Proteomes" id="UP000838686"/>
    </source>
</evidence>
<keyword evidence="2" id="KW-1185">Reference proteome</keyword>
<organism evidence="1 2">
    <name type="scientific">Paenibacillus plantiphilus</name>
    <dbReference type="NCBI Taxonomy" id="2905650"/>
    <lineage>
        <taxon>Bacteria</taxon>
        <taxon>Bacillati</taxon>
        <taxon>Bacillota</taxon>
        <taxon>Bacilli</taxon>
        <taxon>Bacillales</taxon>
        <taxon>Paenibacillaceae</taxon>
        <taxon>Paenibacillus</taxon>
    </lineage>
</organism>
<comment type="caution">
    <text evidence="1">The sequence shown here is derived from an EMBL/GenBank/DDBJ whole genome shotgun (WGS) entry which is preliminary data.</text>
</comment>
<evidence type="ECO:0000313" key="1">
    <source>
        <dbReference type="EMBL" id="CAH1206201.1"/>
    </source>
</evidence>
<dbReference type="RefSeq" id="WP_236342626.1">
    <property type="nucleotide sequence ID" value="NZ_CAKMMF010000012.1"/>
</dbReference>
<accession>A0ABM9CAG3</accession>
<dbReference type="Proteomes" id="UP000838686">
    <property type="component" value="Unassembled WGS sequence"/>
</dbReference>
<sequence>MSLLRKERESRIELIRSIARSQGAIARILDSIADITETSPGMSTCMRDNLRTLTALQLTMAEMTTGARIRSVRTRTGSSANPWLHRAAFISQRSASSRRPKITGGESH</sequence>
<gene>
    <name evidence="1" type="ORF">PAECIP111893_02462</name>
</gene>
<reference evidence="1" key="1">
    <citation type="submission" date="2022-01" db="EMBL/GenBank/DDBJ databases">
        <authorList>
            <person name="Criscuolo A."/>
        </authorList>
    </citation>
    <scope>NUCLEOTIDE SEQUENCE</scope>
    <source>
        <strain evidence="1">CIP111893</strain>
    </source>
</reference>